<evidence type="ECO:0000256" key="3">
    <source>
        <dbReference type="ARBA" id="ARBA00022475"/>
    </source>
</evidence>
<evidence type="ECO:0000259" key="10">
    <source>
        <dbReference type="Pfam" id="PF21088"/>
    </source>
</evidence>
<accession>A0A3S0KNI1</accession>
<comment type="subcellular location">
    <subcellularLocation>
        <location evidence="1">Cell membrane</location>
        <topology evidence="1">Multi-pass membrane protein</topology>
    </subcellularLocation>
</comment>
<feature type="domain" description="Mechanosensitive ion channel MscS" evidence="8">
    <location>
        <begin position="199"/>
        <end position="265"/>
    </location>
</feature>
<keyword evidence="12" id="KW-1185">Reference proteome</keyword>
<feature type="transmembrane region" description="Helical" evidence="7">
    <location>
        <begin position="118"/>
        <end position="138"/>
    </location>
</feature>
<dbReference type="InterPro" id="IPR010920">
    <property type="entry name" value="LSM_dom_sf"/>
</dbReference>
<dbReference type="InterPro" id="IPR049142">
    <property type="entry name" value="MS_channel_1st"/>
</dbReference>
<evidence type="ECO:0000259" key="9">
    <source>
        <dbReference type="Pfam" id="PF21082"/>
    </source>
</evidence>
<dbReference type="InterPro" id="IPR049278">
    <property type="entry name" value="MS_channel_C"/>
</dbReference>
<keyword evidence="4 7" id="KW-0812">Transmembrane</keyword>
<dbReference type="GO" id="GO:0005886">
    <property type="term" value="C:plasma membrane"/>
    <property type="evidence" value="ECO:0007669"/>
    <property type="project" value="UniProtKB-SubCell"/>
</dbReference>
<feature type="domain" description="Mechanosensitive ion channel transmembrane helices 2/3" evidence="10">
    <location>
        <begin position="158"/>
        <end position="198"/>
    </location>
</feature>
<feature type="transmembrane region" description="Helical" evidence="7">
    <location>
        <begin position="82"/>
        <end position="106"/>
    </location>
</feature>
<dbReference type="InterPro" id="IPR045275">
    <property type="entry name" value="MscS_archaea/bacteria_type"/>
</dbReference>
<keyword evidence="3" id="KW-1003">Cell membrane</keyword>
<evidence type="ECO:0000256" key="1">
    <source>
        <dbReference type="ARBA" id="ARBA00004651"/>
    </source>
</evidence>
<dbReference type="AlphaFoldDB" id="A0A3S0KNI1"/>
<organism evidence="11 12">
    <name type="scientific">Deinococcus radiophilus</name>
    <dbReference type="NCBI Taxonomy" id="32062"/>
    <lineage>
        <taxon>Bacteria</taxon>
        <taxon>Thermotogati</taxon>
        <taxon>Deinococcota</taxon>
        <taxon>Deinococci</taxon>
        <taxon>Deinococcales</taxon>
        <taxon>Deinococcaceae</taxon>
        <taxon>Deinococcus</taxon>
    </lineage>
</organism>
<dbReference type="SUPFAM" id="SSF82861">
    <property type="entry name" value="Mechanosensitive channel protein MscS (YggB), transmembrane region"/>
    <property type="match status" value="1"/>
</dbReference>
<feature type="domain" description="Mechanosensitive ion channel MscS C-terminal" evidence="9">
    <location>
        <begin position="272"/>
        <end position="357"/>
    </location>
</feature>
<dbReference type="Gene3D" id="1.10.287.1260">
    <property type="match status" value="1"/>
</dbReference>
<feature type="transmembrane region" description="Helical" evidence="7">
    <location>
        <begin position="158"/>
        <end position="177"/>
    </location>
</feature>
<evidence type="ECO:0000256" key="5">
    <source>
        <dbReference type="ARBA" id="ARBA00022989"/>
    </source>
</evidence>
<dbReference type="PANTHER" id="PTHR30221:SF1">
    <property type="entry name" value="SMALL-CONDUCTANCE MECHANOSENSITIVE CHANNEL"/>
    <property type="match status" value="1"/>
</dbReference>
<dbReference type="SUPFAM" id="SSF82689">
    <property type="entry name" value="Mechanosensitive channel protein MscS (YggB), C-terminal domain"/>
    <property type="match status" value="1"/>
</dbReference>
<comment type="similarity">
    <text evidence="2">Belongs to the MscS (TC 1.A.23) family.</text>
</comment>
<gene>
    <name evidence="11" type="ORF">EJ104_00620</name>
</gene>
<evidence type="ECO:0000259" key="8">
    <source>
        <dbReference type="Pfam" id="PF00924"/>
    </source>
</evidence>
<comment type="caution">
    <text evidence="11">The sequence shown here is derived from an EMBL/GenBank/DDBJ whole genome shotgun (WGS) entry which is preliminary data.</text>
</comment>
<keyword evidence="5 7" id="KW-1133">Transmembrane helix</keyword>
<dbReference type="PANTHER" id="PTHR30221">
    <property type="entry name" value="SMALL-CONDUCTANCE MECHANOSENSITIVE CHANNEL"/>
    <property type="match status" value="1"/>
</dbReference>
<feature type="transmembrane region" description="Helical" evidence="7">
    <location>
        <begin position="183"/>
        <end position="205"/>
    </location>
</feature>
<evidence type="ECO:0000256" key="6">
    <source>
        <dbReference type="ARBA" id="ARBA00023136"/>
    </source>
</evidence>
<dbReference type="Gene3D" id="2.30.30.60">
    <property type="match status" value="1"/>
</dbReference>
<evidence type="ECO:0000256" key="2">
    <source>
        <dbReference type="ARBA" id="ARBA00008017"/>
    </source>
</evidence>
<evidence type="ECO:0000256" key="4">
    <source>
        <dbReference type="ARBA" id="ARBA00022692"/>
    </source>
</evidence>
<dbReference type="Gene3D" id="3.30.70.100">
    <property type="match status" value="1"/>
</dbReference>
<dbReference type="InterPro" id="IPR023408">
    <property type="entry name" value="MscS_beta-dom_sf"/>
</dbReference>
<dbReference type="Proteomes" id="UP000277766">
    <property type="component" value="Unassembled WGS sequence"/>
</dbReference>
<dbReference type="InterPro" id="IPR011066">
    <property type="entry name" value="MscS_channel_C_sf"/>
</dbReference>
<dbReference type="Pfam" id="PF21082">
    <property type="entry name" value="MS_channel_3rd"/>
    <property type="match status" value="1"/>
</dbReference>
<dbReference type="InterPro" id="IPR006685">
    <property type="entry name" value="MscS_channel_2nd"/>
</dbReference>
<protein>
    <submittedName>
        <fullName evidence="11">Mechanosensitive ion channel family protein</fullName>
    </submittedName>
</protein>
<dbReference type="EMBL" id="RXPE01000001">
    <property type="protein sequence ID" value="RTR30791.1"/>
    <property type="molecule type" value="Genomic_DNA"/>
</dbReference>
<reference evidence="11 12" key="1">
    <citation type="submission" date="2018-12" db="EMBL/GenBank/DDBJ databases">
        <title>Deinococcus radiophilus ATCC 27603 genome sequencing and assembly.</title>
        <authorList>
            <person name="Maclea K.S."/>
            <person name="Maynard C.R."/>
        </authorList>
    </citation>
    <scope>NUCLEOTIDE SEQUENCE [LARGE SCALE GENOMIC DNA]</scope>
    <source>
        <strain evidence="11 12">ATCC 27603</strain>
    </source>
</reference>
<feature type="transmembrane region" description="Helical" evidence="7">
    <location>
        <begin position="40"/>
        <end position="61"/>
    </location>
</feature>
<keyword evidence="6 7" id="KW-0472">Membrane</keyword>
<dbReference type="OrthoDB" id="9809206at2"/>
<dbReference type="Pfam" id="PF21088">
    <property type="entry name" value="MS_channel_1st"/>
    <property type="match status" value="1"/>
</dbReference>
<evidence type="ECO:0000313" key="11">
    <source>
        <dbReference type="EMBL" id="RTR30791.1"/>
    </source>
</evidence>
<dbReference type="SUPFAM" id="SSF50182">
    <property type="entry name" value="Sm-like ribonucleoproteins"/>
    <property type="match status" value="1"/>
</dbReference>
<evidence type="ECO:0000256" key="7">
    <source>
        <dbReference type="SAM" id="Phobius"/>
    </source>
</evidence>
<sequence>MQVLVTTEPDWNNTSYLLGWDGLRGVLAENWRLALASLELYGPALLIALVIAAVYWLLYAGTRRLMLAVTRRTLQDPERRSMVQHFLDILLKLTLLMLATISVLAVTPGITNYAGPVLRVYLLFLLLLTGWSALRFFLDRQANRWNLDTSLTLLLNNVARILWVTLGIYMIFAQFGINLLPILGGLGVVGLAVGFAAQDILANFISGITMLLDRPFRIGDWIRTADREGQVTGLTLRTTRIRTRDNEYISIPNKELAGSVVTNLSQCGPLRVSLVVGVAYKTDVERARAVLLNAISNQPDILHERPIQILVHDLSASSVDLLIRFWVSPDHISTYPVITMQVRERAKAALQAAGIEIPFPHLQLHIDSAEGLRELQDRWPFPPSARTPDA</sequence>
<dbReference type="Pfam" id="PF00924">
    <property type="entry name" value="MS_channel_2nd"/>
    <property type="match status" value="1"/>
</dbReference>
<dbReference type="InterPro" id="IPR011014">
    <property type="entry name" value="MscS_channel_TM-2"/>
</dbReference>
<proteinExistence type="inferred from homology"/>
<dbReference type="GO" id="GO:0008381">
    <property type="term" value="F:mechanosensitive monoatomic ion channel activity"/>
    <property type="evidence" value="ECO:0007669"/>
    <property type="project" value="InterPro"/>
</dbReference>
<evidence type="ECO:0000313" key="12">
    <source>
        <dbReference type="Proteomes" id="UP000277766"/>
    </source>
</evidence>
<name>A0A3S0KNI1_9DEIO</name>